<evidence type="ECO:0000256" key="1">
    <source>
        <dbReference type="ARBA" id="ARBA00004651"/>
    </source>
</evidence>
<keyword evidence="8 10" id="KW-1133">Transmembrane helix</keyword>
<evidence type="ECO:0000256" key="4">
    <source>
        <dbReference type="ARBA" id="ARBA00022519"/>
    </source>
</evidence>
<dbReference type="InterPro" id="IPR003439">
    <property type="entry name" value="ABC_transporter-like_ATP-bd"/>
</dbReference>
<dbReference type="Proteomes" id="UP000198122">
    <property type="component" value="Unassembled WGS sequence"/>
</dbReference>
<dbReference type="InterPro" id="IPR003593">
    <property type="entry name" value="AAA+_ATPase"/>
</dbReference>
<evidence type="ECO:0000256" key="3">
    <source>
        <dbReference type="ARBA" id="ARBA00022475"/>
    </source>
</evidence>
<sequence>MNVLRDSLLPVASPRTVRRAGAAVLGRERCTVLLICVLYLSAAAAGVALPVGLGKVVDGVREGWTTQQVDTTCAALLGCVALQLLLTRAGRWTAHRFGDRASAAIREQAMARVLRLPMRTIERAGTGDLATRVTGDVDVVATMFRTTGPEMAAAALEVGVVVGAAFLVDPLLALLLAVVLPPLVVAGRTYTRRARPVLMSERAALGDLSTSLTATAVGRRTVEAHGLGANRAAQGRDLAGRRRAMQHQVLNLRCWFLPTLDLAYTLPVFAILCGGGLMALAGGVSTGSVVACTMLAYRLSGPLDRIMYSLTELEESMAALSRVEGLGLLRPDPRTRRPRGSGVELQDVVFSYDDHQQVLRGLSLAVAPGEHLAVVGPSGAGKSTVAWLVAGIERPRSGHVLVGGAPTAEIDAEVMRRTVMLLSQEQHVFAATVRDNLTLARRGADDATLLDALHRVGGAWVADLPDGLDTLVGEGNHVLSTSQSQQIALARVLLADPAVVILDEATAGSGPRRSGHEEVSVASVLAGRTRITITHQLAAALTADRVAVIEEGRISEVGPPAELLAREGSLSRLWQMAGGIV</sequence>
<keyword evidence="2" id="KW-0813">Transport</keyword>
<dbReference type="Gene3D" id="3.40.50.300">
    <property type="entry name" value="P-loop containing nucleotide triphosphate hydrolases"/>
    <property type="match status" value="1"/>
</dbReference>
<feature type="domain" description="ABC transporter" evidence="11">
    <location>
        <begin position="343"/>
        <end position="576"/>
    </location>
</feature>
<dbReference type="OrthoDB" id="9806127at2"/>
<keyword evidence="9 10" id="KW-0472">Membrane</keyword>
<evidence type="ECO:0000256" key="7">
    <source>
        <dbReference type="ARBA" id="ARBA00022840"/>
    </source>
</evidence>
<evidence type="ECO:0000313" key="13">
    <source>
        <dbReference type="EMBL" id="SNC64786.1"/>
    </source>
</evidence>
<name>A0A212TG48_9MICO</name>
<dbReference type="InterPro" id="IPR011527">
    <property type="entry name" value="ABC1_TM_dom"/>
</dbReference>
<dbReference type="InterPro" id="IPR036640">
    <property type="entry name" value="ABC1_TM_sf"/>
</dbReference>
<dbReference type="PROSITE" id="PS50929">
    <property type="entry name" value="ABC_TM1F"/>
    <property type="match status" value="1"/>
</dbReference>
<accession>A0A212TG48</accession>
<dbReference type="SUPFAM" id="SSF52540">
    <property type="entry name" value="P-loop containing nucleoside triphosphate hydrolases"/>
    <property type="match status" value="1"/>
</dbReference>
<dbReference type="Gene3D" id="1.20.1560.10">
    <property type="entry name" value="ABC transporter type 1, transmembrane domain"/>
    <property type="match status" value="1"/>
</dbReference>
<evidence type="ECO:0000256" key="2">
    <source>
        <dbReference type="ARBA" id="ARBA00022448"/>
    </source>
</evidence>
<dbReference type="PANTHER" id="PTHR43394:SF1">
    <property type="entry name" value="ATP-BINDING CASSETTE SUB-FAMILY B MEMBER 10, MITOCHONDRIAL"/>
    <property type="match status" value="1"/>
</dbReference>
<dbReference type="GO" id="GO:0016887">
    <property type="term" value="F:ATP hydrolysis activity"/>
    <property type="evidence" value="ECO:0007669"/>
    <property type="project" value="InterPro"/>
</dbReference>
<dbReference type="SMART" id="SM00382">
    <property type="entry name" value="AAA"/>
    <property type="match status" value="1"/>
</dbReference>
<dbReference type="GO" id="GO:0005524">
    <property type="term" value="F:ATP binding"/>
    <property type="evidence" value="ECO:0007669"/>
    <property type="project" value="UniProtKB-KW"/>
</dbReference>
<dbReference type="PROSITE" id="PS50893">
    <property type="entry name" value="ABC_TRANSPORTER_2"/>
    <property type="match status" value="1"/>
</dbReference>
<feature type="transmembrane region" description="Helical" evidence="10">
    <location>
        <begin position="32"/>
        <end position="53"/>
    </location>
</feature>
<keyword evidence="5 10" id="KW-0812">Transmembrane</keyword>
<evidence type="ECO:0000256" key="8">
    <source>
        <dbReference type="ARBA" id="ARBA00022989"/>
    </source>
</evidence>
<dbReference type="FunFam" id="3.40.50.300:FF:001001">
    <property type="entry name" value="Multidrug ABC transporter ATP-binding protein"/>
    <property type="match status" value="1"/>
</dbReference>
<evidence type="ECO:0000256" key="9">
    <source>
        <dbReference type="ARBA" id="ARBA00023136"/>
    </source>
</evidence>
<dbReference type="Pfam" id="PF00005">
    <property type="entry name" value="ABC_tran"/>
    <property type="match status" value="1"/>
</dbReference>
<proteinExistence type="predicted"/>
<keyword evidence="4" id="KW-0997">Cell inner membrane</keyword>
<comment type="subcellular location">
    <subcellularLocation>
        <location evidence="1">Cell membrane</location>
        <topology evidence="1">Multi-pass membrane protein</topology>
    </subcellularLocation>
</comment>
<gene>
    <name evidence="13" type="ORF">SAMN05445756_1184</name>
</gene>
<keyword evidence="7" id="KW-0067">ATP-binding</keyword>
<dbReference type="PANTHER" id="PTHR43394">
    <property type="entry name" value="ATP-DEPENDENT PERMEASE MDL1, MITOCHONDRIAL"/>
    <property type="match status" value="1"/>
</dbReference>
<keyword evidence="14" id="KW-1185">Reference proteome</keyword>
<dbReference type="EMBL" id="FYEZ01000001">
    <property type="protein sequence ID" value="SNC64786.1"/>
    <property type="molecule type" value="Genomic_DNA"/>
</dbReference>
<dbReference type="SUPFAM" id="SSF90123">
    <property type="entry name" value="ABC transporter transmembrane region"/>
    <property type="match status" value="1"/>
</dbReference>
<evidence type="ECO:0000256" key="5">
    <source>
        <dbReference type="ARBA" id="ARBA00022692"/>
    </source>
</evidence>
<evidence type="ECO:0000256" key="6">
    <source>
        <dbReference type="ARBA" id="ARBA00022741"/>
    </source>
</evidence>
<protein>
    <submittedName>
        <fullName evidence="13">ABC-type multidrug transport system, ATPase and permease component</fullName>
    </submittedName>
</protein>
<dbReference type="GO" id="GO:0005886">
    <property type="term" value="C:plasma membrane"/>
    <property type="evidence" value="ECO:0007669"/>
    <property type="project" value="UniProtKB-SubCell"/>
</dbReference>
<evidence type="ECO:0000259" key="11">
    <source>
        <dbReference type="PROSITE" id="PS50893"/>
    </source>
</evidence>
<feature type="transmembrane region" description="Helical" evidence="10">
    <location>
        <begin position="65"/>
        <end position="86"/>
    </location>
</feature>
<evidence type="ECO:0000259" key="12">
    <source>
        <dbReference type="PROSITE" id="PS50929"/>
    </source>
</evidence>
<dbReference type="CDD" id="cd07346">
    <property type="entry name" value="ABC_6TM_exporters"/>
    <property type="match status" value="1"/>
</dbReference>
<dbReference type="InterPro" id="IPR039421">
    <property type="entry name" value="Type_1_exporter"/>
</dbReference>
<dbReference type="AlphaFoldDB" id="A0A212TG48"/>
<keyword evidence="3" id="KW-1003">Cell membrane</keyword>
<dbReference type="RefSeq" id="WP_012801639.1">
    <property type="nucleotide sequence ID" value="NZ_FYEZ01000001.1"/>
</dbReference>
<dbReference type="InterPro" id="IPR027417">
    <property type="entry name" value="P-loop_NTPase"/>
</dbReference>
<keyword evidence="6" id="KW-0547">Nucleotide-binding</keyword>
<organism evidence="13 14">
    <name type="scientific">Kytococcus aerolatus</name>
    <dbReference type="NCBI Taxonomy" id="592308"/>
    <lineage>
        <taxon>Bacteria</taxon>
        <taxon>Bacillati</taxon>
        <taxon>Actinomycetota</taxon>
        <taxon>Actinomycetes</taxon>
        <taxon>Micrococcales</taxon>
        <taxon>Kytococcaceae</taxon>
        <taxon>Kytococcus</taxon>
    </lineage>
</organism>
<dbReference type="Pfam" id="PF00664">
    <property type="entry name" value="ABC_membrane"/>
    <property type="match status" value="1"/>
</dbReference>
<evidence type="ECO:0000256" key="10">
    <source>
        <dbReference type="SAM" id="Phobius"/>
    </source>
</evidence>
<evidence type="ECO:0000313" key="14">
    <source>
        <dbReference type="Proteomes" id="UP000198122"/>
    </source>
</evidence>
<feature type="domain" description="ABC transmembrane type-1" evidence="12">
    <location>
        <begin position="33"/>
        <end position="315"/>
    </location>
</feature>
<dbReference type="GO" id="GO:0015421">
    <property type="term" value="F:ABC-type oligopeptide transporter activity"/>
    <property type="evidence" value="ECO:0007669"/>
    <property type="project" value="TreeGrafter"/>
</dbReference>
<reference evidence="13 14" key="1">
    <citation type="submission" date="2017-06" db="EMBL/GenBank/DDBJ databases">
        <authorList>
            <person name="Kim H.J."/>
            <person name="Triplett B.A."/>
        </authorList>
    </citation>
    <scope>NUCLEOTIDE SEQUENCE [LARGE SCALE GENOMIC DNA]</scope>
    <source>
        <strain evidence="13 14">DSM 22179</strain>
    </source>
</reference>